<evidence type="ECO:0000313" key="4">
    <source>
        <dbReference type="Proteomes" id="UP000646877"/>
    </source>
</evidence>
<accession>A0A8I2KLM5</accession>
<dbReference type="EMBL" id="WEIA01000002">
    <property type="protein sequence ID" value="NLR20706.1"/>
    <property type="molecule type" value="Genomic_DNA"/>
</dbReference>
<dbReference type="Proteomes" id="UP001304419">
    <property type="component" value="Chromosome 1"/>
</dbReference>
<organism evidence="2 4">
    <name type="scientific">Pseudoalteromonas maricaloris</name>
    <dbReference type="NCBI Taxonomy" id="184924"/>
    <lineage>
        <taxon>Bacteria</taxon>
        <taxon>Pseudomonadati</taxon>
        <taxon>Pseudomonadota</taxon>
        <taxon>Gammaproteobacteria</taxon>
        <taxon>Alteromonadales</taxon>
        <taxon>Pseudoalteromonadaceae</taxon>
        <taxon>Pseudoalteromonas</taxon>
    </lineage>
</organism>
<dbReference type="EMBL" id="CP137578">
    <property type="protein sequence ID" value="WOX29811.1"/>
    <property type="molecule type" value="Genomic_DNA"/>
</dbReference>
<feature type="transmembrane region" description="Helical" evidence="1">
    <location>
        <begin position="214"/>
        <end position="239"/>
    </location>
</feature>
<feature type="transmembrane region" description="Helical" evidence="1">
    <location>
        <begin position="293"/>
        <end position="320"/>
    </location>
</feature>
<reference evidence="3 5" key="2">
    <citation type="submission" date="2023-10" db="EMBL/GenBank/DDBJ databases">
        <title>To unveil natural product biosynthetic capacity in Pseudoalteromonas.</title>
        <authorList>
            <person name="Wang J."/>
        </authorList>
    </citation>
    <scope>NUCLEOTIDE SEQUENCE [LARGE SCALE GENOMIC DNA]</scope>
    <source>
        <strain evidence="3 5">DSM 15914</strain>
    </source>
</reference>
<keyword evidence="1" id="KW-0812">Transmembrane</keyword>
<evidence type="ECO:0000313" key="3">
    <source>
        <dbReference type="EMBL" id="WOX29811.1"/>
    </source>
</evidence>
<evidence type="ECO:0000313" key="5">
    <source>
        <dbReference type="Proteomes" id="UP001304419"/>
    </source>
</evidence>
<evidence type="ECO:0000256" key="1">
    <source>
        <dbReference type="SAM" id="Phobius"/>
    </source>
</evidence>
<dbReference type="Proteomes" id="UP000646877">
    <property type="component" value="Unassembled WGS sequence"/>
</dbReference>
<proteinExistence type="predicted"/>
<feature type="transmembrane region" description="Helical" evidence="1">
    <location>
        <begin position="340"/>
        <end position="356"/>
    </location>
</feature>
<reference evidence="2" key="1">
    <citation type="submission" date="2019-10" db="EMBL/GenBank/DDBJ databases">
        <authorList>
            <person name="Paulsen S."/>
        </authorList>
    </citation>
    <scope>NUCLEOTIDE SEQUENCE</scope>
    <source>
        <strain evidence="2">LMG 19692</strain>
    </source>
</reference>
<name>A0A8I2KLM5_9GAMM</name>
<keyword evidence="1" id="KW-1133">Transmembrane helix</keyword>
<dbReference type="RefSeq" id="WP_193521569.1">
    <property type="nucleotide sequence ID" value="NZ_CBCSDF010000002.1"/>
</dbReference>
<evidence type="ECO:0000313" key="2">
    <source>
        <dbReference type="EMBL" id="NLR20706.1"/>
    </source>
</evidence>
<dbReference type="Pfam" id="PF19632">
    <property type="entry name" value="DUF6136"/>
    <property type="match status" value="1"/>
</dbReference>
<feature type="transmembrane region" description="Helical" evidence="1">
    <location>
        <begin position="104"/>
        <end position="129"/>
    </location>
</feature>
<feature type="transmembrane region" description="Helical" evidence="1">
    <location>
        <begin position="135"/>
        <end position="154"/>
    </location>
</feature>
<dbReference type="InterPro" id="IPR045614">
    <property type="entry name" value="DUF6136"/>
</dbReference>
<feature type="transmembrane region" description="Helical" evidence="1">
    <location>
        <begin position="26"/>
        <end position="49"/>
    </location>
</feature>
<feature type="transmembrane region" description="Helical" evidence="1">
    <location>
        <begin position="64"/>
        <end position="83"/>
    </location>
</feature>
<keyword evidence="5" id="KW-1185">Reference proteome</keyword>
<dbReference type="AlphaFoldDB" id="A0A8I2KLM5"/>
<sequence>MLYYYRYRKASLSLSLQAIGQQLQQFGLMIAALFQVYLLGFIAILFMGIGKIVESDNPIAQVQIAWGLLAAQSFILFVFRDAVLDKAHRSYHHTILHRTIHQKVADGLSVLIVHPLLLMTLILCYSIGIEKITQAWHLLFFAVTQFFIALCFIYRPLGTSIGLLITAIISFAVVEITWYLVAVNLIVLGCAVLLPRKVMLSVMVKGLTTFWLSFAYNHYFVLLWRIVMSVLVLWFGAILSAERPDLMANYVPGLVTLNLLWWSSLAIDLKPEVYDRTAYWLSIDKLQSAKQSIWIIVLTAAVCFSVPVYMLLGLSVVSLLPYVFLPLLVLSALKSPQHLAMTWLSTLVLSYTAYVLL</sequence>
<gene>
    <name evidence="2" type="ORF">F9Y85_05115</name>
    <name evidence="3" type="ORF">R5H13_05970</name>
</gene>
<protein>
    <submittedName>
        <fullName evidence="3">DUF6136 family protein</fullName>
    </submittedName>
</protein>
<feature type="transmembrane region" description="Helical" evidence="1">
    <location>
        <begin position="161"/>
        <end position="194"/>
    </location>
</feature>
<keyword evidence="1" id="KW-0472">Membrane</keyword>